<proteinExistence type="predicted"/>
<feature type="region of interest" description="Disordered" evidence="1">
    <location>
        <begin position="49"/>
        <end position="83"/>
    </location>
</feature>
<feature type="region of interest" description="Disordered" evidence="1">
    <location>
        <begin position="98"/>
        <end position="136"/>
    </location>
</feature>
<evidence type="ECO:0000313" key="3">
    <source>
        <dbReference type="Proteomes" id="UP001066276"/>
    </source>
</evidence>
<reference evidence="2" key="1">
    <citation type="journal article" date="2022" name="bioRxiv">
        <title>Sequencing and chromosome-scale assembly of the giantPleurodeles waltlgenome.</title>
        <authorList>
            <person name="Brown T."/>
            <person name="Elewa A."/>
            <person name="Iarovenko S."/>
            <person name="Subramanian E."/>
            <person name="Araus A.J."/>
            <person name="Petzold A."/>
            <person name="Susuki M."/>
            <person name="Suzuki K.-i.T."/>
            <person name="Hayashi T."/>
            <person name="Toyoda A."/>
            <person name="Oliveira C."/>
            <person name="Osipova E."/>
            <person name="Leigh N.D."/>
            <person name="Simon A."/>
            <person name="Yun M.H."/>
        </authorList>
    </citation>
    <scope>NUCLEOTIDE SEQUENCE</scope>
    <source>
        <strain evidence="2">20211129_DDA</strain>
        <tissue evidence="2">Liver</tissue>
    </source>
</reference>
<dbReference type="AlphaFoldDB" id="A0AAV7SDD7"/>
<evidence type="ECO:0000256" key="1">
    <source>
        <dbReference type="SAM" id="MobiDB-lite"/>
    </source>
</evidence>
<organism evidence="2 3">
    <name type="scientific">Pleurodeles waltl</name>
    <name type="common">Iberian ribbed newt</name>
    <dbReference type="NCBI Taxonomy" id="8319"/>
    <lineage>
        <taxon>Eukaryota</taxon>
        <taxon>Metazoa</taxon>
        <taxon>Chordata</taxon>
        <taxon>Craniata</taxon>
        <taxon>Vertebrata</taxon>
        <taxon>Euteleostomi</taxon>
        <taxon>Amphibia</taxon>
        <taxon>Batrachia</taxon>
        <taxon>Caudata</taxon>
        <taxon>Salamandroidea</taxon>
        <taxon>Salamandridae</taxon>
        <taxon>Pleurodelinae</taxon>
        <taxon>Pleurodeles</taxon>
    </lineage>
</organism>
<gene>
    <name evidence="2" type="ORF">NDU88_003400</name>
</gene>
<name>A0AAV7SDD7_PLEWA</name>
<feature type="compositionally biased region" description="Basic residues" evidence="1">
    <location>
        <begin position="57"/>
        <end position="72"/>
    </location>
</feature>
<dbReference type="Proteomes" id="UP001066276">
    <property type="component" value="Chromosome 4_2"/>
</dbReference>
<comment type="caution">
    <text evidence="2">The sequence shown here is derived from an EMBL/GenBank/DDBJ whole genome shotgun (WGS) entry which is preliminary data.</text>
</comment>
<dbReference type="InterPro" id="IPR042566">
    <property type="entry name" value="L1_C"/>
</dbReference>
<keyword evidence="3" id="KW-1185">Reference proteome</keyword>
<evidence type="ECO:0000313" key="2">
    <source>
        <dbReference type="EMBL" id="KAJ1162936.1"/>
    </source>
</evidence>
<protein>
    <submittedName>
        <fullName evidence="2">Uncharacterized protein</fullName>
    </submittedName>
</protein>
<sequence>MREAGIQYSLLFPARLRVILEGHTTFLQTPEEAWKWLETYMAEGNTGTQLGQALRQDHRRVRRKLNRSHPRMRPTPAQKELDRQAALEAAALLQWATSADEVSRGESDHQSYSIDSDSHHSDAAPQVTPWTADDLC</sequence>
<dbReference type="Gene3D" id="3.30.250.20">
    <property type="entry name" value="L1 transposable element, C-terminal domain"/>
    <property type="match status" value="1"/>
</dbReference>
<dbReference type="EMBL" id="JANPWB010000008">
    <property type="protein sequence ID" value="KAJ1162936.1"/>
    <property type="molecule type" value="Genomic_DNA"/>
</dbReference>
<accession>A0AAV7SDD7</accession>